<dbReference type="Gene3D" id="1.10.10.60">
    <property type="entry name" value="Homeodomain-like"/>
    <property type="match status" value="1"/>
</dbReference>
<protein>
    <recommendedName>
        <fullName evidence="4">HTH araC/xylS-type domain-containing protein</fullName>
    </recommendedName>
</protein>
<keyword evidence="3" id="KW-1185">Reference proteome</keyword>
<feature type="region of interest" description="Disordered" evidence="1">
    <location>
        <begin position="124"/>
        <end position="164"/>
    </location>
</feature>
<evidence type="ECO:0000256" key="1">
    <source>
        <dbReference type="SAM" id="MobiDB-lite"/>
    </source>
</evidence>
<accession>A0A9X1PY09</accession>
<evidence type="ECO:0000313" key="2">
    <source>
        <dbReference type="EMBL" id="MCF1595103.1"/>
    </source>
</evidence>
<sequence length="194" mass="21061">MRIPGNRGIGALSSQFLLQLAQRMHETGPSDTARLSTLTLDVLTTALADALDAGSEVPPHTRRRALMAQIHAFVRENLGDPALTPDGIAAAHHISLRYLHQLFQQEERTVAGWSANAAWNSADATSQIPTWPPARSTRSPPNGGSPAPRIPARPSAVPTVSPRANSAWLCTRKRESFRRDFGRHSPAPSPDQCR</sequence>
<reference evidence="2" key="1">
    <citation type="submission" date="2022-01" db="EMBL/GenBank/DDBJ databases">
        <title>Draft Genome Sequences of Seven Type Strains of the Genus Streptomyces.</title>
        <authorList>
            <person name="Aziz S."/>
            <person name="Coretto E."/>
            <person name="Chronakova A."/>
            <person name="Sproer C."/>
            <person name="Huber K."/>
            <person name="Nouioui I."/>
            <person name="Gross H."/>
        </authorList>
    </citation>
    <scope>NUCLEOTIDE SEQUENCE</scope>
    <source>
        <strain evidence="2">DSM 103493</strain>
    </source>
</reference>
<evidence type="ECO:0000313" key="3">
    <source>
        <dbReference type="Proteomes" id="UP001139384"/>
    </source>
</evidence>
<gene>
    <name evidence="2" type="ORF">L0P92_16195</name>
</gene>
<dbReference type="Proteomes" id="UP001139384">
    <property type="component" value="Unassembled WGS sequence"/>
</dbReference>
<organism evidence="2 3">
    <name type="scientific">Streptomyces muensis</name>
    <dbReference type="NCBI Taxonomy" id="1077944"/>
    <lineage>
        <taxon>Bacteria</taxon>
        <taxon>Bacillati</taxon>
        <taxon>Actinomycetota</taxon>
        <taxon>Actinomycetes</taxon>
        <taxon>Kitasatosporales</taxon>
        <taxon>Streptomycetaceae</taxon>
        <taxon>Streptomyces</taxon>
    </lineage>
</organism>
<feature type="compositionally biased region" description="Low complexity" evidence="1">
    <location>
        <begin position="145"/>
        <end position="158"/>
    </location>
</feature>
<comment type="caution">
    <text evidence="2">The sequence shown here is derived from an EMBL/GenBank/DDBJ whole genome shotgun (WGS) entry which is preliminary data.</text>
</comment>
<proteinExistence type="predicted"/>
<dbReference type="AlphaFoldDB" id="A0A9X1PY09"/>
<dbReference type="EMBL" id="JAKEIP010000055">
    <property type="protein sequence ID" value="MCF1595103.1"/>
    <property type="molecule type" value="Genomic_DNA"/>
</dbReference>
<evidence type="ECO:0008006" key="4">
    <source>
        <dbReference type="Google" id="ProtNLM"/>
    </source>
</evidence>
<name>A0A9X1PY09_STRM4</name>